<dbReference type="InterPro" id="IPR001126">
    <property type="entry name" value="UmuC"/>
</dbReference>
<dbReference type="RefSeq" id="WP_379708409.1">
    <property type="nucleotide sequence ID" value="NZ_JBHSCZ010000002.1"/>
</dbReference>
<comment type="caution">
    <text evidence="7">The sequence shown here is derived from an EMBL/GenBank/DDBJ whole genome shotgun (WGS) entry which is preliminary data.</text>
</comment>
<keyword evidence="3" id="KW-0741">SOS mutagenesis</keyword>
<dbReference type="Pfam" id="PF00817">
    <property type="entry name" value="IMS"/>
    <property type="match status" value="1"/>
</dbReference>
<dbReference type="Gene3D" id="3.40.1170.60">
    <property type="match status" value="1"/>
</dbReference>
<sequence length="428" mass="47684">MIAIIDCNSFYCSCERLFRPSLDDKPVVVLSNNDGCIVSRTDEAKALGVAMAGPYFLAKPTIEKYGVATFSSNYNLYGDLSWRVMETLRILLGEKNIEVYSVDEAFLDLSEFKHTNLYEEGLRIKNVVETWTGIKVSIGIAPTKVLSKVANRLCKKNKEATKGVMVLDTPAKISEALQATPVSDVWGIGRQYALKLKEMNAVYTAYDLSKKSAAWAHKNLGGVVGTRMISELNGIPAIEVAKEQLTQKKRIACTRMFGKTVSTITEVKQAVATYASRAAEKLRRQGSAATVVSVFVLTREPSNNGRFRHGNTYSHYTVLPIATSATNELIKHAMALVDVLYDASKQYKKAGVILSGFVPDATIQANLFVAPQQNNQRKLMSTMDNINFALRNDVVQFAATGTKRNWKMRVEMRSPRYTTRWNELFEVK</sequence>
<dbReference type="PANTHER" id="PTHR11076">
    <property type="entry name" value="DNA REPAIR POLYMERASE UMUC / TRANSFERASE FAMILY MEMBER"/>
    <property type="match status" value="1"/>
</dbReference>
<comment type="similarity">
    <text evidence="1">Belongs to the DNA polymerase type-Y family.</text>
</comment>
<evidence type="ECO:0000256" key="4">
    <source>
        <dbReference type="ARBA" id="ARBA00023204"/>
    </source>
</evidence>
<keyword evidence="2" id="KW-0227">DNA damage</keyword>
<protein>
    <submittedName>
        <fullName evidence="7">Y-family DNA polymerase</fullName>
    </submittedName>
</protein>
<dbReference type="InterPro" id="IPR025188">
    <property type="entry name" value="DUF4113"/>
</dbReference>
<dbReference type="InterPro" id="IPR017961">
    <property type="entry name" value="DNA_pol_Y-fam_little_finger"/>
</dbReference>
<gene>
    <name evidence="7" type="ORF">ACFOWM_07440</name>
</gene>
<evidence type="ECO:0000313" key="8">
    <source>
        <dbReference type="Proteomes" id="UP001595907"/>
    </source>
</evidence>
<dbReference type="EMBL" id="JBHSCZ010000002">
    <property type="protein sequence ID" value="MFC4262704.1"/>
    <property type="molecule type" value="Genomic_DNA"/>
</dbReference>
<dbReference type="Pfam" id="PF11799">
    <property type="entry name" value="IMS_C"/>
    <property type="match status" value="1"/>
</dbReference>
<accession>A0ABV8QRK1</accession>
<organism evidence="7 8">
    <name type="scientific">Ferruginibacter yonginensis</name>
    <dbReference type="NCBI Taxonomy" id="1310416"/>
    <lineage>
        <taxon>Bacteria</taxon>
        <taxon>Pseudomonadati</taxon>
        <taxon>Bacteroidota</taxon>
        <taxon>Chitinophagia</taxon>
        <taxon>Chitinophagales</taxon>
        <taxon>Chitinophagaceae</taxon>
        <taxon>Ferruginibacter</taxon>
    </lineage>
</organism>
<evidence type="ECO:0000256" key="3">
    <source>
        <dbReference type="ARBA" id="ARBA00023199"/>
    </source>
</evidence>
<feature type="domain" description="UmuC" evidence="6">
    <location>
        <begin position="2"/>
        <end position="189"/>
    </location>
</feature>
<dbReference type="Pfam" id="PF13438">
    <property type="entry name" value="DUF4113"/>
    <property type="match status" value="1"/>
</dbReference>
<keyword evidence="8" id="KW-1185">Reference proteome</keyword>
<evidence type="ECO:0000313" key="7">
    <source>
        <dbReference type="EMBL" id="MFC4262704.1"/>
    </source>
</evidence>
<dbReference type="InterPro" id="IPR050116">
    <property type="entry name" value="DNA_polymerase-Y"/>
</dbReference>
<evidence type="ECO:0000259" key="6">
    <source>
        <dbReference type="PROSITE" id="PS50173"/>
    </source>
</evidence>
<evidence type="ECO:0000256" key="2">
    <source>
        <dbReference type="ARBA" id="ARBA00022763"/>
    </source>
</evidence>
<keyword evidence="4" id="KW-0234">DNA repair</keyword>
<dbReference type="InterPro" id="IPR043502">
    <property type="entry name" value="DNA/RNA_pol_sf"/>
</dbReference>
<dbReference type="Gene3D" id="1.10.150.20">
    <property type="entry name" value="5' to 3' exonuclease, C-terminal subdomain"/>
    <property type="match status" value="1"/>
</dbReference>
<keyword evidence="5" id="KW-0742">SOS response</keyword>
<dbReference type="Gene3D" id="3.30.70.270">
    <property type="match status" value="1"/>
</dbReference>
<evidence type="ECO:0000256" key="1">
    <source>
        <dbReference type="ARBA" id="ARBA00010945"/>
    </source>
</evidence>
<evidence type="ECO:0000256" key="5">
    <source>
        <dbReference type="ARBA" id="ARBA00023236"/>
    </source>
</evidence>
<proteinExistence type="inferred from homology"/>
<dbReference type="PROSITE" id="PS50173">
    <property type="entry name" value="UMUC"/>
    <property type="match status" value="1"/>
</dbReference>
<dbReference type="SUPFAM" id="SSF56672">
    <property type="entry name" value="DNA/RNA polymerases"/>
    <property type="match status" value="1"/>
</dbReference>
<reference evidence="8" key="1">
    <citation type="journal article" date="2019" name="Int. J. Syst. Evol. Microbiol.">
        <title>The Global Catalogue of Microorganisms (GCM) 10K type strain sequencing project: providing services to taxonomists for standard genome sequencing and annotation.</title>
        <authorList>
            <consortium name="The Broad Institute Genomics Platform"/>
            <consortium name="The Broad Institute Genome Sequencing Center for Infectious Disease"/>
            <person name="Wu L."/>
            <person name="Ma J."/>
        </authorList>
    </citation>
    <scope>NUCLEOTIDE SEQUENCE [LARGE SCALE GENOMIC DNA]</scope>
    <source>
        <strain evidence="8">CECT 8289</strain>
    </source>
</reference>
<dbReference type="Gene3D" id="3.30.1490.100">
    <property type="entry name" value="DNA polymerase, Y-family, little finger domain"/>
    <property type="match status" value="1"/>
</dbReference>
<dbReference type="InterPro" id="IPR036775">
    <property type="entry name" value="DNA_pol_Y-fam_lit_finger_sf"/>
</dbReference>
<dbReference type="InterPro" id="IPR043128">
    <property type="entry name" value="Rev_trsase/Diguanyl_cyclase"/>
</dbReference>
<dbReference type="Proteomes" id="UP001595907">
    <property type="component" value="Unassembled WGS sequence"/>
</dbReference>
<dbReference type="CDD" id="cd01700">
    <property type="entry name" value="PolY_Pol_V_umuC"/>
    <property type="match status" value="1"/>
</dbReference>
<dbReference type="PANTHER" id="PTHR11076:SF34">
    <property type="entry name" value="PROTEIN UMUC"/>
    <property type="match status" value="1"/>
</dbReference>
<name>A0ABV8QRK1_9BACT</name>